<proteinExistence type="predicted"/>
<feature type="domain" description="Methyltransferase" evidence="1">
    <location>
        <begin position="49"/>
        <end position="150"/>
    </location>
</feature>
<evidence type="ECO:0000313" key="3">
    <source>
        <dbReference type="Proteomes" id="UP001194746"/>
    </source>
</evidence>
<dbReference type="Proteomes" id="UP001194746">
    <property type="component" value="Unassembled WGS sequence"/>
</dbReference>
<accession>A0AAD4CSB0</accession>
<dbReference type="InterPro" id="IPR029063">
    <property type="entry name" value="SAM-dependent_MTases_sf"/>
</dbReference>
<dbReference type="AlphaFoldDB" id="A0AAD4CSB0"/>
<dbReference type="CDD" id="cd02440">
    <property type="entry name" value="AdoMet_MTases"/>
    <property type="match status" value="1"/>
</dbReference>
<reference evidence="2" key="1">
    <citation type="journal article" date="2019" name="Beilstein J. Org. Chem.">
        <title>Nanangenines: drimane sesquiterpenoids as the dominant metabolite cohort of a novel Australian fungus, Aspergillus nanangensis.</title>
        <authorList>
            <person name="Lacey H.J."/>
            <person name="Gilchrist C.L.M."/>
            <person name="Crombie A."/>
            <person name="Kalaitzis J.A."/>
            <person name="Vuong D."/>
            <person name="Rutledge P.J."/>
            <person name="Turner P."/>
            <person name="Pitt J.I."/>
            <person name="Lacey E."/>
            <person name="Chooi Y.H."/>
            <person name="Piggott A.M."/>
        </authorList>
    </citation>
    <scope>NUCLEOTIDE SEQUENCE</scope>
    <source>
        <strain evidence="2">MST-FP2251</strain>
    </source>
</reference>
<name>A0AAD4CSB0_ASPNN</name>
<evidence type="ECO:0000259" key="1">
    <source>
        <dbReference type="Pfam" id="PF13649"/>
    </source>
</evidence>
<sequence>MSSSEPSKSHVGLIKSIYDERSGQYDASFHGLLAEEYVRVAQPQSGEAVLDLACGTGLVTFLAEEKVGLRGRVVGVDISGGMLDVARRKVRVRNSNITFIEHDISDLSGLNLLPSGSEGFDLITCAAALVLIPDPLQAIRHWATLLKPGGRLVTDVAAKDVNVPSRILGRIGPRLGMSLQWDQSWVQGEDSLKALLSDSGLRVDTVFLSKTFQIREYVASGAAQTFDQVVESPMYRNFGDSSVREEARRLFVEEFTREAGPGGVLLDEAKMYIGVAYRPLG</sequence>
<dbReference type="PANTHER" id="PTHR43591">
    <property type="entry name" value="METHYLTRANSFERASE"/>
    <property type="match status" value="1"/>
</dbReference>
<dbReference type="Gene3D" id="3.40.50.150">
    <property type="entry name" value="Vaccinia Virus protein VP39"/>
    <property type="match status" value="1"/>
</dbReference>
<dbReference type="InterPro" id="IPR041698">
    <property type="entry name" value="Methyltransf_25"/>
</dbReference>
<gene>
    <name evidence="2" type="ORF">FE257_003298</name>
</gene>
<comment type="caution">
    <text evidence="2">The sequence shown here is derived from an EMBL/GenBank/DDBJ whole genome shotgun (WGS) entry which is preliminary data.</text>
</comment>
<evidence type="ECO:0000313" key="2">
    <source>
        <dbReference type="EMBL" id="KAF9891814.1"/>
    </source>
</evidence>
<dbReference type="PANTHER" id="PTHR43591:SF99">
    <property type="entry name" value="OS06G0646000 PROTEIN"/>
    <property type="match status" value="1"/>
</dbReference>
<reference evidence="2" key="2">
    <citation type="submission" date="2020-02" db="EMBL/GenBank/DDBJ databases">
        <authorList>
            <person name="Gilchrist C.L.M."/>
            <person name="Chooi Y.-H."/>
        </authorList>
    </citation>
    <scope>NUCLEOTIDE SEQUENCE</scope>
    <source>
        <strain evidence="2">MST-FP2251</strain>
    </source>
</reference>
<dbReference type="GO" id="GO:0008168">
    <property type="term" value="F:methyltransferase activity"/>
    <property type="evidence" value="ECO:0007669"/>
    <property type="project" value="TreeGrafter"/>
</dbReference>
<dbReference type="SUPFAM" id="SSF53335">
    <property type="entry name" value="S-adenosyl-L-methionine-dependent methyltransferases"/>
    <property type="match status" value="1"/>
</dbReference>
<keyword evidence="3" id="KW-1185">Reference proteome</keyword>
<organism evidence="2 3">
    <name type="scientific">Aspergillus nanangensis</name>
    <dbReference type="NCBI Taxonomy" id="2582783"/>
    <lineage>
        <taxon>Eukaryota</taxon>
        <taxon>Fungi</taxon>
        <taxon>Dikarya</taxon>
        <taxon>Ascomycota</taxon>
        <taxon>Pezizomycotina</taxon>
        <taxon>Eurotiomycetes</taxon>
        <taxon>Eurotiomycetidae</taxon>
        <taxon>Eurotiales</taxon>
        <taxon>Aspergillaceae</taxon>
        <taxon>Aspergillus</taxon>
        <taxon>Aspergillus subgen. Circumdati</taxon>
    </lineage>
</organism>
<dbReference type="EMBL" id="VCAU01000016">
    <property type="protein sequence ID" value="KAF9891814.1"/>
    <property type="molecule type" value="Genomic_DNA"/>
</dbReference>
<dbReference type="Pfam" id="PF13649">
    <property type="entry name" value="Methyltransf_25"/>
    <property type="match status" value="1"/>
</dbReference>
<protein>
    <recommendedName>
        <fullName evidence="1">Methyltransferase domain-containing protein</fullName>
    </recommendedName>
</protein>